<accession>A0AC35F1E2</accession>
<name>A0AC35F1E2_9BILA</name>
<reference evidence="2" key="1">
    <citation type="submission" date="2022-11" db="UniProtKB">
        <authorList>
            <consortium name="WormBaseParasite"/>
        </authorList>
    </citation>
    <scope>IDENTIFICATION</scope>
</reference>
<organism evidence="1 2">
    <name type="scientific">Panagrolaimus sp. PS1159</name>
    <dbReference type="NCBI Taxonomy" id="55785"/>
    <lineage>
        <taxon>Eukaryota</taxon>
        <taxon>Metazoa</taxon>
        <taxon>Ecdysozoa</taxon>
        <taxon>Nematoda</taxon>
        <taxon>Chromadorea</taxon>
        <taxon>Rhabditida</taxon>
        <taxon>Tylenchina</taxon>
        <taxon>Panagrolaimomorpha</taxon>
        <taxon>Panagrolaimoidea</taxon>
        <taxon>Panagrolaimidae</taxon>
        <taxon>Panagrolaimus</taxon>
    </lineage>
</organism>
<proteinExistence type="predicted"/>
<evidence type="ECO:0000313" key="2">
    <source>
        <dbReference type="WBParaSite" id="PS1159_v2.g1282.t1"/>
    </source>
</evidence>
<protein>
    <submittedName>
        <fullName evidence="2">Exoribonuclease phosphorolytic domain-containing protein</fullName>
    </submittedName>
</protein>
<dbReference type="Proteomes" id="UP000887580">
    <property type="component" value="Unplaced"/>
</dbReference>
<sequence length="142" mass="15929">MGIIGDTKVAVSIQSLPFKPERGRQNRGDVVVELTYMPCASRANMDIQINRNRVRNEEALQTLFRSAGVIDTRFLLIEQYEAALQLIIRVQVINDAGGVLDASLPTAVVALANYKVPKHKYEDGVFKKISTNAEWPDKLRIF</sequence>
<evidence type="ECO:0000313" key="1">
    <source>
        <dbReference type="Proteomes" id="UP000887580"/>
    </source>
</evidence>
<dbReference type="WBParaSite" id="PS1159_v2.g1282.t1">
    <property type="protein sequence ID" value="PS1159_v2.g1282.t1"/>
    <property type="gene ID" value="PS1159_v2.g1282"/>
</dbReference>